<dbReference type="InterPro" id="IPR051332">
    <property type="entry name" value="Fosfomycin_Res_Enzymes"/>
</dbReference>
<keyword evidence="4" id="KW-0223">Dioxygenase</keyword>
<dbReference type="Pfam" id="PF00903">
    <property type="entry name" value="Glyoxalase"/>
    <property type="match status" value="1"/>
</dbReference>
<dbReference type="Gene3D" id="3.10.180.10">
    <property type="entry name" value="2,3-Dihydroxybiphenyl 1,2-Dioxygenase, domain 1"/>
    <property type="match status" value="1"/>
</dbReference>
<dbReference type="EMBL" id="CP000667">
    <property type="protein sequence ID" value="ABP55252.1"/>
    <property type="molecule type" value="Genomic_DNA"/>
</dbReference>
<feature type="region of interest" description="Disordered" evidence="2">
    <location>
        <begin position="1"/>
        <end position="21"/>
    </location>
</feature>
<protein>
    <submittedName>
        <fullName evidence="4">Glyoxalase/bleomycin resistance protein/dioxygenase</fullName>
    </submittedName>
</protein>
<feature type="compositionally biased region" description="Polar residues" evidence="2">
    <location>
        <begin position="1"/>
        <end position="12"/>
    </location>
</feature>
<evidence type="ECO:0000313" key="5">
    <source>
        <dbReference type="Proteomes" id="UP000000235"/>
    </source>
</evidence>
<dbReference type="PANTHER" id="PTHR36113">
    <property type="entry name" value="LYASE, PUTATIVE-RELATED-RELATED"/>
    <property type="match status" value="1"/>
</dbReference>
<dbReference type="PANTHER" id="PTHR36113:SF6">
    <property type="entry name" value="FOSFOMYCIN RESISTANCE PROTEIN FOSX"/>
    <property type="match status" value="1"/>
</dbReference>
<keyword evidence="1" id="KW-0479">Metal-binding</keyword>
<keyword evidence="5" id="KW-1185">Reference proteome</keyword>
<dbReference type="HOGENOM" id="CLU_046006_9_2_11"/>
<proteinExistence type="predicted"/>
<dbReference type="eggNOG" id="COG0346">
    <property type="taxonomic scope" value="Bacteria"/>
</dbReference>
<evidence type="ECO:0000256" key="1">
    <source>
        <dbReference type="ARBA" id="ARBA00022723"/>
    </source>
</evidence>
<accession>A4X8Q2</accession>
<evidence type="ECO:0000259" key="3">
    <source>
        <dbReference type="PROSITE" id="PS51819"/>
    </source>
</evidence>
<reference evidence="5" key="1">
    <citation type="journal article" date="2007" name="Proc. Natl. Acad. Sci. U.S.A.">
        <title>Genome sequencing reveals complex secondary metabolome in the marine actinomycete Salinispora tropica.</title>
        <authorList>
            <person name="Udwary D.W."/>
            <person name="Zeigler L."/>
            <person name="Asolkar R.N."/>
            <person name="Singan V."/>
            <person name="Lapidus A."/>
            <person name="Fenical W."/>
            <person name="Jensen P.R."/>
            <person name="Moore B.S."/>
        </authorList>
    </citation>
    <scope>NUCLEOTIDE SEQUENCE [LARGE SCALE GENOMIC DNA]</scope>
    <source>
        <strain evidence="5">ATCC BAA-916 / DSM 44818 / CNB-440</strain>
    </source>
</reference>
<dbReference type="GO" id="GO:0051213">
    <property type="term" value="F:dioxygenase activity"/>
    <property type="evidence" value="ECO:0007669"/>
    <property type="project" value="UniProtKB-KW"/>
</dbReference>
<gene>
    <name evidence="4" type="ordered locus">Strop_2811</name>
</gene>
<dbReference type="SUPFAM" id="SSF54593">
    <property type="entry name" value="Glyoxalase/Bleomycin resistance protein/Dihydroxybiphenyl dioxygenase"/>
    <property type="match status" value="1"/>
</dbReference>
<feature type="domain" description="VOC" evidence="3">
    <location>
        <begin position="23"/>
        <end position="150"/>
    </location>
</feature>
<dbReference type="InterPro" id="IPR029068">
    <property type="entry name" value="Glyas_Bleomycin-R_OHBP_Dase"/>
</dbReference>
<dbReference type="InterPro" id="IPR004360">
    <property type="entry name" value="Glyas_Fos-R_dOase_dom"/>
</dbReference>
<organism evidence="4 5">
    <name type="scientific">Salinispora tropica (strain ATCC BAA-916 / DSM 44818 / JCM 13857 / NBRC 105044 / CNB-440)</name>
    <dbReference type="NCBI Taxonomy" id="369723"/>
    <lineage>
        <taxon>Bacteria</taxon>
        <taxon>Bacillati</taxon>
        <taxon>Actinomycetota</taxon>
        <taxon>Actinomycetes</taxon>
        <taxon>Micromonosporales</taxon>
        <taxon>Micromonosporaceae</taxon>
        <taxon>Salinispora</taxon>
    </lineage>
</organism>
<dbReference type="Proteomes" id="UP000000235">
    <property type="component" value="Chromosome"/>
</dbReference>
<dbReference type="STRING" id="369723.Strop_2811"/>
<evidence type="ECO:0000256" key="2">
    <source>
        <dbReference type="SAM" id="MobiDB-lite"/>
    </source>
</evidence>
<dbReference type="AlphaFoldDB" id="A4X8Q2"/>
<name>A4X8Q2_SALTO</name>
<sequence length="178" mass="20551">MTTRYTQDTTQAPMMRPVPKLNGSTHVNLTVRDLDRSTEWYCRVMDFTVVRDATPAESGFTFRTLVHRQSLAAIVLGQAAEVDPDPFDERRVGLHHLGYHVPERVDLDRWAEHLDAVGAAHSGVRELFLEAGYGIWLRDPDNIWLEFYWLNADYFMDRLRQRRRAERAAAGRAKPVRG</sequence>
<dbReference type="InterPro" id="IPR037523">
    <property type="entry name" value="VOC_core"/>
</dbReference>
<dbReference type="GO" id="GO:0046872">
    <property type="term" value="F:metal ion binding"/>
    <property type="evidence" value="ECO:0007669"/>
    <property type="project" value="UniProtKB-KW"/>
</dbReference>
<keyword evidence="4" id="KW-0560">Oxidoreductase</keyword>
<dbReference type="KEGG" id="stp:Strop_2811"/>
<dbReference type="PROSITE" id="PS51819">
    <property type="entry name" value="VOC"/>
    <property type="match status" value="1"/>
</dbReference>
<evidence type="ECO:0000313" key="4">
    <source>
        <dbReference type="EMBL" id="ABP55252.1"/>
    </source>
</evidence>